<organism evidence="6">
    <name type="scientific">Picochlorum oklahomense</name>
    <dbReference type="NCBI Taxonomy" id="249345"/>
    <lineage>
        <taxon>Eukaryota</taxon>
        <taxon>Viridiplantae</taxon>
        <taxon>Chlorophyta</taxon>
        <taxon>core chlorophytes</taxon>
        <taxon>Trebouxiophyceae</taxon>
        <taxon>Trebouxiophyceae incertae sedis</taxon>
        <taxon>Picochlorum</taxon>
    </lineage>
</organism>
<dbReference type="GO" id="GO:0080188">
    <property type="term" value="P:gene silencing by siRNA-directed DNA methylation"/>
    <property type="evidence" value="ECO:0007669"/>
    <property type="project" value="TreeGrafter"/>
</dbReference>
<dbReference type="SUPFAM" id="SSF48452">
    <property type="entry name" value="TPR-like"/>
    <property type="match status" value="3"/>
</dbReference>
<evidence type="ECO:0000313" key="6">
    <source>
        <dbReference type="EMBL" id="CAD8927757.1"/>
    </source>
</evidence>
<dbReference type="Pfam" id="PF13428">
    <property type="entry name" value="TPR_14"/>
    <property type="match status" value="1"/>
</dbReference>
<evidence type="ECO:0000256" key="1">
    <source>
        <dbReference type="ARBA" id="ARBA00004123"/>
    </source>
</evidence>
<proteinExistence type="predicted"/>
<evidence type="ECO:0000256" key="4">
    <source>
        <dbReference type="ARBA" id="ARBA00023187"/>
    </source>
</evidence>
<dbReference type="InterPro" id="IPR045075">
    <property type="entry name" value="Syf1-like"/>
</dbReference>
<dbReference type="GO" id="GO:0071013">
    <property type="term" value="C:catalytic step 2 spliceosome"/>
    <property type="evidence" value="ECO:0007669"/>
    <property type="project" value="TreeGrafter"/>
</dbReference>
<evidence type="ECO:0000256" key="3">
    <source>
        <dbReference type="ARBA" id="ARBA00022737"/>
    </source>
</evidence>
<evidence type="ECO:0008006" key="7">
    <source>
        <dbReference type="Google" id="ProtNLM"/>
    </source>
</evidence>
<dbReference type="SMART" id="SM00386">
    <property type="entry name" value="HAT"/>
    <property type="match status" value="13"/>
</dbReference>
<dbReference type="InterPro" id="IPR011990">
    <property type="entry name" value="TPR-like_helical_dom_sf"/>
</dbReference>
<keyword evidence="2" id="KW-0507">mRNA processing</keyword>
<dbReference type="FunFam" id="1.25.40.10:FF:000256">
    <property type="entry name" value="Probable pre-mRNA splicing factor prp1"/>
    <property type="match status" value="1"/>
</dbReference>
<sequence>MEQFVPVPDNVLANAADRNATVSALDASASAVGGATTDLTAIGEGRNTVVQLKLDRISDSVSGQTVVDPKGYLTDLKSVTLKSDAEISDIKKARLLLKSVINTNPKHAPGWIAAARLEEVAGKIQDARDMAMKGCELCPGSEDIWLEAARLQTVENSKAVLARGVAALPNSVNIWMQAAQLEKDDAAKKRVMLRALERIPHSVRLWKAVVEISDEDDARILLSRAVECCPQHVELWLALAKLETYKNAQKILNRARQAIPTSADVWITASKLEESQGHENAPFKIIPRAIKSLTSHGVVIDREWWMKAAESTEKSDPPMTATCRAIVSQVVGHDIEEEDRKRTWIADAEECVKNGSIETARAIYSHALEAFPTKKGIWRRAATMEKEHGKKDVMFDILERGVQHCPQAEVLWLMAAKEKWVSGDVQAARSILEEAFLRNPDSEDIWLAAFKVEFESGEIERARIILAKAREHPEASSERVWLKSAILERFAGDTTAQRDILQQGIRKYPTAWKLHIMLGQMEETAGNKDAARSAYSVGVKECPHSIPIWVALARFEEHHTSVPKARAILEKARLTNPKHEELWLHAYRTEIRNGNAQAADSLMARALQECPKSGILWAEYLLCAPRTSRKSRSIDALKRCHDDPYVIAAVAKFFWHDRKIDKARTWLNRAIALNSDIGDFWAALYKFECQYGTEESAQHVIDKCTAADPHHGEQWQSIAKKPENQTATSTDILKRVAEHLDDHAHV</sequence>
<accession>A0A7S1CT78</accession>
<dbReference type="Pfam" id="PF23240">
    <property type="entry name" value="HAT_PRP39_N"/>
    <property type="match status" value="1"/>
</dbReference>
<keyword evidence="3" id="KW-0677">Repeat</keyword>
<dbReference type="GO" id="GO:0000244">
    <property type="term" value="P:spliceosomal tri-snRNP complex assembly"/>
    <property type="evidence" value="ECO:0007669"/>
    <property type="project" value="TreeGrafter"/>
</dbReference>
<dbReference type="PANTHER" id="PTHR11246">
    <property type="entry name" value="PRE-MRNA SPLICING FACTOR"/>
    <property type="match status" value="1"/>
</dbReference>
<keyword evidence="5" id="KW-0539">Nucleus</keyword>
<dbReference type="AlphaFoldDB" id="A0A7S1CT78"/>
<dbReference type="InterPro" id="IPR003107">
    <property type="entry name" value="HAT"/>
</dbReference>
<dbReference type="EMBL" id="HBFV01000178">
    <property type="protein sequence ID" value="CAD8927757.1"/>
    <property type="molecule type" value="Transcribed_RNA"/>
</dbReference>
<dbReference type="GO" id="GO:2000636">
    <property type="term" value="P:positive regulation of primary miRNA processing"/>
    <property type="evidence" value="ECO:0007669"/>
    <property type="project" value="TreeGrafter"/>
</dbReference>
<dbReference type="Gene3D" id="1.25.40.10">
    <property type="entry name" value="Tetratricopeptide repeat domain"/>
    <property type="match status" value="4"/>
</dbReference>
<keyword evidence="4" id="KW-0508">mRNA splicing</keyword>
<protein>
    <recommendedName>
        <fullName evidence="7">PRP1 splicing factor N-terminal domain-containing protein</fullName>
    </recommendedName>
</protein>
<dbReference type="PANTHER" id="PTHR11246:SF1">
    <property type="entry name" value="PRE-MRNA-PROCESSING FACTOR 6"/>
    <property type="match status" value="1"/>
</dbReference>
<evidence type="ECO:0000256" key="5">
    <source>
        <dbReference type="ARBA" id="ARBA00023242"/>
    </source>
</evidence>
<name>A0A7S1CT78_9CHLO</name>
<dbReference type="FunFam" id="1.25.40.10:FF:000384">
    <property type="entry name" value="Probable pre-mRNA splicing factor prp1"/>
    <property type="match status" value="1"/>
</dbReference>
<comment type="subcellular location">
    <subcellularLocation>
        <location evidence="1">Nucleus</location>
    </subcellularLocation>
</comment>
<reference evidence="6" key="1">
    <citation type="submission" date="2021-01" db="EMBL/GenBank/DDBJ databases">
        <authorList>
            <person name="Corre E."/>
            <person name="Pelletier E."/>
            <person name="Niang G."/>
            <person name="Scheremetjew M."/>
            <person name="Finn R."/>
            <person name="Kale V."/>
            <person name="Holt S."/>
            <person name="Cochrane G."/>
            <person name="Meng A."/>
            <person name="Brown T."/>
            <person name="Cohen L."/>
        </authorList>
    </citation>
    <scope>NUCLEOTIDE SEQUENCE</scope>
    <source>
        <strain evidence="6">CCMP2329</strain>
    </source>
</reference>
<evidence type="ECO:0000256" key="2">
    <source>
        <dbReference type="ARBA" id="ARBA00022664"/>
    </source>
</evidence>
<gene>
    <name evidence="6" type="ORF">POKL1161_LOCUS110</name>
</gene>
<dbReference type="GO" id="GO:0046540">
    <property type="term" value="C:U4/U6 x U5 tri-snRNP complex"/>
    <property type="evidence" value="ECO:0007669"/>
    <property type="project" value="TreeGrafter"/>
</dbReference>